<evidence type="ECO:0000313" key="1">
    <source>
        <dbReference type="EMBL" id="VDN52901.1"/>
    </source>
</evidence>
<sequence length="49" mass="5855">MKLFQYDYYNDLYEISCDAKPKNIFLSNISVIYEIEAANYIIEIQLVIE</sequence>
<accession>A0A0N4UMQ0</accession>
<evidence type="ECO:0000313" key="2">
    <source>
        <dbReference type="Proteomes" id="UP000038040"/>
    </source>
</evidence>
<dbReference type="EMBL" id="UYYG01000086">
    <property type="protein sequence ID" value="VDN52901.1"/>
    <property type="molecule type" value="Genomic_DNA"/>
</dbReference>
<proteinExistence type="predicted"/>
<name>A0A0N4UMQ0_DRAME</name>
<organism evidence="2 4">
    <name type="scientific">Dracunculus medinensis</name>
    <name type="common">Guinea worm</name>
    <dbReference type="NCBI Taxonomy" id="318479"/>
    <lineage>
        <taxon>Eukaryota</taxon>
        <taxon>Metazoa</taxon>
        <taxon>Ecdysozoa</taxon>
        <taxon>Nematoda</taxon>
        <taxon>Chromadorea</taxon>
        <taxon>Rhabditida</taxon>
        <taxon>Spirurina</taxon>
        <taxon>Dracunculoidea</taxon>
        <taxon>Dracunculidae</taxon>
        <taxon>Dracunculus</taxon>
    </lineage>
</organism>
<keyword evidence="3" id="KW-1185">Reference proteome</keyword>
<dbReference type="WBParaSite" id="DME_0000913701-mRNA-1">
    <property type="protein sequence ID" value="DME_0000913701-mRNA-1"/>
    <property type="gene ID" value="DME_0000913701"/>
</dbReference>
<gene>
    <name evidence="1" type="ORF">DME_LOCUS2874</name>
</gene>
<evidence type="ECO:0000313" key="3">
    <source>
        <dbReference type="Proteomes" id="UP000274756"/>
    </source>
</evidence>
<dbReference type="AlphaFoldDB" id="A0A0N4UMQ0"/>
<reference evidence="4" key="1">
    <citation type="submission" date="2017-02" db="UniProtKB">
        <authorList>
            <consortium name="WormBaseParasite"/>
        </authorList>
    </citation>
    <scope>IDENTIFICATION</scope>
</reference>
<reference evidence="1 3" key="2">
    <citation type="submission" date="2018-11" db="EMBL/GenBank/DDBJ databases">
        <authorList>
            <consortium name="Pathogen Informatics"/>
        </authorList>
    </citation>
    <scope>NUCLEOTIDE SEQUENCE [LARGE SCALE GENOMIC DNA]</scope>
</reference>
<evidence type="ECO:0000313" key="4">
    <source>
        <dbReference type="WBParaSite" id="DME_0000913701-mRNA-1"/>
    </source>
</evidence>
<dbReference type="Proteomes" id="UP000038040">
    <property type="component" value="Unplaced"/>
</dbReference>
<dbReference type="Proteomes" id="UP000274756">
    <property type="component" value="Unassembled WGS sequence"/>
</dbReference>
<protein>
    <submittedName>
        <fullName evidence="4">Protein kinase domain-containing protein</fullName>
    </submittedName>
</protein>